<reference evidence="2" key="1">
    <citation type="journal article" date="2021" name="IMA Fungus">
        <title>Genomic characterization of three marine fungi, including Emericellopsis atlantica sp. nov. with signatures of a generalist lifestyle and marine biomass degradation.</title>
        <authorList>
            <person name="Hagestad O.C."/>
            <person name="Hou L."/>
            <person name="Andersen J.H."/>
            <person name="Hansen E.H."/>
            <person name="Altermark B."/>
            <person name="Li C."/>
            <person name="Kuhnert E."/>
            <person name="Cox R.J."/>
            <person name="Crous P.W."/>
            <person name="Spatafora J.W."/>
            <person name="Lail K."/>
            <person name="Amirebrahimi M."/>
            <person name="Lipzen A."/>
            <person name="Pangilinan J."/>
            <person name="Andreopoulos W."/>
            <person name="Hayes R.D."/>
            <person name="Ng V."/>
            <person name="Grigoriev I.V."/>
            <person name="Jackson S.A."/>
            <person name="Sutton T.D.S."/>
            <person name="Dobson A.D.W."/>
            <person name="Rama T."/>
        </authorList>
    </citation>
    <scope>NUCLEOTIDE SEQUENCE</scope>
    <source>
        <strain evidence="2">TRa018bII</strain>
    </source>
</reference>
<comment type="caution">
    <text evidence="2">The sequence shown here is derived from an EMBL/GenBank/DDBJ whole genome shotgun (WGS) entry which is preliminary data.</text>
</comment>
<dbReference type="Proteomes" id="UP000824998">
    <property type="component" value="Unassembled WGS sequence"/>
</dbReference>
<proteinExistence type="predicted"/>
<evidence type="ECO:0000313" key="2">
    <source>
        <dbReference type="EMBL" id="KAG9228674.1"/>
    </source>
</evidence>
<keyword evidence="3" id="KW-1185">Reference proteome</keyword>
<sequence>MSGASAGSSRKSLVEDPLYRVANLAENNIYMRDFYEEFPEDIAGFVGHVGKDRDSPGLSSDQLKQNTRLYDLEMGTAEPAVENYLKSNIFPDPGRSDSLKRIDKNPMAKQVVPNVGSKLKASTPVPDMLYGYNRLGAFPRQQAQLRSMGNEMVANAQDLIYPFFVIEFKADGPGGSGSMWVATNQCLGGSTSCLRQCKNKKITPIDSAVFSIAMNGTEARLYVSWKHDELKYYTRKVDSFLL</sequence>
<dbReference type="PANTHER" id="PTHR42470">
    <property type="entry name" value="VAST DOMAIN-CONTAINING PROTEIN"/>
    <property type="match status" value="1"/>
</dbReference>
<organism evidence="2 3">
    <name type="scientific">Amylocarpus encephaloides</name>
    <dbReference type="NCBI Taxonomy" id="45428"/>
    <lineage>
        <taxon>Eukaryota</taxon>
        <taxon>Fungi</taxon>
        <taxon>Dikarya</taxon>
        <taxon>Ascomycota</taxon>
        <taxon>Pezizomycotina</taxon>
        <taxon>Leotiomycetes</taxon>
        <taxon>Helotiales</taxon>
        <taxon>Helotiales incertae sedis</taxon>
        <taxon>Amylocarpus</taxon>
    </lineage>
</organism>
<evidence type="ECO:0000259" key="1">
    <source>
        <dbReference type="Pfam" id="PF25545"/>
    </source>
</evidence>
<protein>
    <recommendedName>
        <fullName evidence="1">DUF7924 domain-containing protein</fullName>
    </recommendedName>
</protein>
<evidence type="ECO:0000313" key="3">
    <source>
        <dbReference type="Proteomes" id="UP000824998"/>
    </source>
</evidence>
<accession>A0A9P8BZW7</accession>
<feature type="domain" description="DUF7924" evidence="1">
    <location>
        <begin position="116"/>
        <end position="241"/>
    </location>
</feature>
<dbReference type="InterPro" id="IPR057684">
    <property type="entry name" value="DUF7924"/>
</dbReference>
<gene>
    <name evidence="2" type="ORF">BJ875DRAFT_525856</name>
</gene>
<name>A0A9P8BZW7_9HELO</name>
<dbReference type="OrthoDB" id="5426775at2759"/>
<dbReference type="EMBL" id="MU251880">
    <property type="protein sequence ID" value="KAG9228674.1"/>
    <property type="molecule type" value="Genomic_DNA"/>
</dbReference>
<dbReference type="PANTHER" id="PTHR42470:SF1">
    <property type="entry name" value="VAST DOMAIN-CONTAINING PROTEIN"/>
    <property type="match status" value="1"/>
</dbReference>
<dbReference type="AlphaFoldDB" id="A0A9P8BZW7"/>
<dbReference type="Pfam" id="PF25545">
    <property type="entry name" value="DUF7924"/>
    <property type="match status" value="1"/>
</dbReference>